<feature type="region of interest" description="Disordered" evidence="3">
    <location>
        <begin position="1"/>
        <end position="27"/>
    </location>
</feature>
<feature type="compositionally biased region" description="Low complexity" evidence="3">
    <location>
        <begin position="366"/>
        <end position="379"/>
    </location>
</feature>
<organism evidence="6">
    <name type="scientific">Vanderwaltozyma polyspora (strain ATCC 22028 / DSM 70294 / BCRC 21397 / CBS 2163 / NBRC 10782 / NRRL Y-8283 / UCD 57-17)</name>
    <name type="common">Kluyveromyces polysporus</name>
    <dbReference type="NCBI Taxonomy" id="436907"/>
    <lineage>
        <taxon>Eukaryota</taxon>
        <taxon>Fungi</taxon>
        <taxon>Dikarya</taxon>
        <taxon>Ascomycota</taxon>
        <taxon>Saccharomycotina</taxon>
        <taxon>Saccharomycetes</taxon>
        <taxon>Saccharomycetales</taxon>
        <taxon>Saccharomycetaceae</taxon>
        <taxon>Vanderwaltozyma</taxon>
    </lineage>
</organism>
<dbReference type="InterPro" id="IPR006630">
    <property type="entry name" value="La_HTH"/>
</dbReference>
<dbReference type="InterPro" id="IPR045180">
    <property type="entry name" value="La_dom_prot"/>
</dbReference>
<evidence type="ECO:0000313" key="6">
    <source>
        <dbReference type="Proteomes" id="UP000000267"/>
    </source>
</evidence>
<evidence type="ECO:0000259" key="4">
    <source>
        <dbReference type="PROSITE" id="PS50961"/>
    </source>
</evidence>
<dbReference type="GO" id="GO:0003723">
    <property type="term" value="F:RNA binding"/>
    <property type="evidence" value="ECO:0007669"/>
    <property type="project" value="UniProtKB-UniRule"/>
</dbReference>
<reference evidence="5 6" key="1">
    <citation type="journal article" date="2007" name="Proc. Natl. Acad. Sci. U.S.A.">
        <title>Independent sorting-out of thousands of duplicated gene pairs in two yeast species descended from a whole-genome duplication.</title>
        <authorList>
            <person name="Scannell D.R."/>
            <person name="Frank A.C."/>
            <person name="Conant G.C."/>
            <person name="Byrne K.P."/>
            <person name="Woolfit M."/>
            <person name="Wolfe K.H."/>
        </authorList>
    </citation>
    <scope>NUCLEOTIDE SEQUENCE [LARGE SCALE GENOMIC DNA]</scope>
    <source>
        <strain evidence="6">ATCC 22028 / DSM 70294 / BCRC 21397 / CBS 2163 / NBRC 10782 / NRRL Y-8283 / UCD 57-17</strain>
    </source>
</reference>
<dbReference type="GO" id="GO:0010494">
    <property type="term" value="C:cytoplasmic stress granule"/>
    <property type="evidence" value="ECO:0007669"/>
    <property type="project" value="EnsemblFungi"/>
</dbReference>
<dbReference type="eggNOG" id="KOG2590">
    <property type="taxonomic scope" value="Eukaryota"/>
</dbReference>
<dbReference type="Proteomes" id="UP000000267">
    <property type="component" value="Unassembled WGS sequence"/>
</dbReference>
<dbReference type="PhylomeDB" id="A7TFF0"/>
<dbReference type="STRING" id="436907.A7TFF0"/>
<keyword evidence="6" id="KW-1185">Reference proteome</keyword>
<feature type="compositionally biased region" description="Low complexity" evidence="3">
    <location>
        <begin position="72"/>
        <end position="86"/>
    </location>
</feature>
<evidence type="ECO:0000256" key="3">
    <source>
        <dbReference type="SAM" id="MobiDB-lite"/>
    </source>
</evidence>
<dbReference type="PROSITE" id="PS50961">
    <property type="entry name" value="HTH_LA"/>
    <property type="match status" value="1"/>
</dbReference>
<evidence type="ECO:0000313" key="5">
    <source>
        <dbReference type="EMBL" id="EDO18964.1"/>
    </source>
</evidence>
<dbReference type="KEGG" id="vpo:Kpol_2002p34"/>
<dbReference type="Pfam" id="PF05383">
    <property type="entry name" value="La"/>
    <property type="match status" value="1"/>
</dbReference>
<feature type="compositionally biased region" description="Basic residues" evidence="3">
    <location>
        <begin position="163"/>
        <end position="176"/>
    </location>
</feature>
<feature type="compositionally biased region" description="Basic and acidic residues" evidence="3">
    <location>
        <begin position="152"/>
        <end position="162"/>
    </location>
</feature>
<feature type="region of interest" description="Disordered" evidence="3">
    <location>
        <begin position="59"/>
        <end position="203"/>
    </location>
</feature>
<feature type="compositionally biased region" description="Low complexity" evidence="3">
    <location>
        <begin position="106"/>
        <end position="116"/>
    </location>
</feature>
<feature type="compositionally biased region" description="Low complexity" evidence="3">
    <location>
        <begin position="179"/>
        <end position="203"/>
    </location>
</feature>
<name>A7TFF0_VANPO</name>
<dbReference type="PANTHER" id="PTHR22792:SF132">
    <property type="entry name" value="LA-RELATED PROTEIN 1"/>
    <property type="match status" value="1"/>
</dbReference>
<dbReference type="Gene3D" id="1.10.10.10">
    <property type="entry name" value="Winged helix-like DNA-binding domain superfamily/Winged helix DNA-binding domain"/>
    <property type="match status" value="1"/>
</dbReference>
<accession>A7TFF0</accession>
<dbReference type="OrthoDB" id="340227at2759"/>
<dbReference type="InterPro" id="IPR036388">
    <property type="entry name" value="WH-like_DNA-bd_sf"/>
</dbReference>
<dbReference type="AlphaFoldDB" id="A7TFF0"/>
<dbReference type="CDD" id="cd07323">
    <property type="entry name" value="LAM"/>
    <property type="match status" value="1"/>
</dbReference>
<keyword evidence="1 2" id="KW-0694">RNA-binding</keyword>
<dbReference type="GO" id="GO:0005829">
    <property type="term" value="C:cytosol"/>
    <property type="evidence" value="ECO:0007669"/>
    <property type="project" value="TreeGrafter"/>
</dbReference>
<dbReference type="FunCoup" id="A7TFF0">
    <property type="interactions" value="733"/>
</dbReference>
<feature type="domain" description="HTH La-type RNA-binding" evidence="4">
    <location>
        <begin position="225"/>
        <end position="322"/>
    </location>
</feature>
<gene>
    <name evidence="5" type="ORF">Kpol_2002p34</name>
</gene>
<dbReference type="OMA" id="EYAMESN"/>
<sequence>MSAEEIVSTEVAVDEVSEGETGLVKETDAKAKSLVPAPVPTKSPWKAVSSDIPVQEISLESKKSLKPKKKNNSGSSSSIKLNSSTKWVPIKASIVVSSDKNDNNGKRNNSKNNSSKGGKKKQLNGKSQQHPSKSQNGKNEKKNEPVISSNDTSKKDEHDKSTQRRKNNKNNQRKKHDNNSVNEKYNNNNNSKNNHNQNHQQKQNRYHDYASHYNSHQMYQPYYSIQPLIAAVNNVASQIEYYFSKENLEKDAFLRSKILNDGYVALSLISKFYRVVNMSFGGDTNVILAALSEIINNENATVEVAIGSIEESKAESALDMYFIRSKEWVDYVPVEVTEKVTINSTLSGSDLDQYRITIPQIQNFSQQHTQDTQQHTQDTQQEEQN</sequence>
<dbReference type="RefSeq" id="XP_001646822.1">
    <property type="nucleotide sequence ID" value="XM_001646772.1"/>
</dbReference>
<evidence type="ECO:0000256" key="1">
    <source>
        <dbReference type="ARBA" id="ARBA00022884"/>
    </source>
</evidence>
<dbReference type="GO" id="GO:0045727">
    <property type="term" value="P:positive regulation of translation"/>
    <property type="evidence" value="ECO:0007669"/>
    <property type="project" value="TreeGrafter"/>
</dbReference>
<protein>
    <recommendedName>
        <fullName evidence="4">HTH La-type RNA-binding domain-containing protein</fullName>
    </recommendedName>
</protein>
<dbReference type="SUPFAM" id="SSF46785">
    <property type="entry name" value="Winged helix' DNA-binding domain"/>
    <property type="match status" value="1"/>
</dbReference>
<dbReference type="InParanoid" id="A7TFF0"/>
<dbReference type="GeneID" id="5547287"/>
<dbReference type="EMBL" id="DS480383">
    <property type="protein sequence ID" value="EDO18964.1"/>
    <property type="molecule type" value="Genomic_DNA"/>
</dbReference>
<dbReference type="PANTHER" id="PTHR22792">
    <property type="entry name" value="LUPUS LA PROTEIN-RELATED"/>
    <property type="match status" value="1"/>
</dbReference>
<feature type="region of interest" description="Disordered" evidence="3">
    <location>
        <begin position="365"/>
        <end position="385"/>
    </location>
</feature>
<evidence type="ECO:0000256" key="2">
    <source>
        <dbReference type="PROSITE-ProRule" id="PRU00332"/>
    </source>
</evidence>
<proteinExistence type="predicted"/>
<dbReference type="GO" id="GO:0006878">
    <property type="term" value="P:intracellular copper ion homeostasis"/>
    <property type="evidence" value="ECO:0007669"/>
    <property type="project" value="EnsemblFungi"/>
</dbReference>
<dbReference type="SMART" id="SM00715">
    <property type="entry name" value="LA"/>
    <property type="match status" value="1"/>
</dbReference>
<dbReference type="HOGENOM" id="CLU_039873_0_0_1"/>
<feature type="compositionally biased region" description="Polar residues" evidence="3">
    <location>
        <begin position="128"/>
        <end position="137"/>
    </location>
</feature>
<dbReference type="InterPro" id="IPR036390">
    <property type="entry name" value="WH_DNA-bd_sf"/>
</dbReference>